<dbReference type="Gene3D" id="3.40.50.300">
    <property type="entry name" value="P-loop containing nucleotide triphosphate hydrolases"/>
    <property type="match status" value="1"/>
</dbReference>
<dbReference type="AlphaFoldDB" id="A0A0W8E5K3"/>
<dbReference type="GO" id="GO:0005525">
    <property type="term" value="F:GTP binding"/>
    <property type="evidence" value="ECO:0007669"/>
    <property type="project" value="InterPro"/>
</dbReference>
<dbReference type="InterPro" id="IPR004435">
    <property type="entry name" value="MobB_dom"/>
</dbReference>
<protein>
    <submittedName>
        <fullName evidence="2">Molybdopterin-guanine dinucleotide biosynthesis protein mobb</fullName>
    </submittedName>
</protein>
<evidence type="ECO:0000259" key="1">
    <source>
        <dbReference type="Pfam" id="PF03205"/>
    </source>
</evidence>
<dbReference type="InterPro" id="IPR052539">
    <property type="entry name" value="MGD_biosynthesis_adapter"/>
</dbReference>
<dbReference type="EMBL" id="LNQE01001865">
    <property type="protein sequence ID" value="KUG03936.1"/>
    <property type="molecule type" value="Genomic_DNA"/>
</dbReference>
<dbReference type="PANTHER" id="PTHR40072:SF1">
    <property type="entry name" value="MOLYBDOPTERIN-GUANINE DINUCLEOTIDE BIOSYNTHESIS ADAPTER PROTEIN"/>
    <property type="match status" value="1"/>
</dbReference>
<dbReference type="PANTHER" id="PTHR40072">
    <property type="entry name" value="MOLYBDOPTERIN-GUANINE DINUCLEOTIDE BIOSYNTHESIS ADAPTER PROTEIN-RELATED"/>
    <property type="match status" value="1"/>
</dbReference>
<dbReference type="Pfam" id="PF03205">
    <property type="entry name" value="MobB"/>
    <property type="match status" value="1"/>
</dbReference>
<dbReference type="CDD" id="cd03116">
    <property type="entry name" value="MobB"/>
    <property type="match status" value="1"/>
</dbReference>
<dbReference type="GO" id="GO:0006777">
    <property type="term" value="P:Mo-molybdopterin cofactor biosynthetic process"/>
    <property type="evidence" value="ECO:0007669"/>
    <property type="project" value="InterPro"/>
</dbReference>
<organism evidence="2">
    <name type="scientific">hydrocarbon metagenome</name>
    <dbReference type="NCBI Taxonomy" id="938273"/>
    <lineage>
        <taxon>unclassified sequences</taxon>
        <taxon>metagenomes</taxon>
        <taxon>ecological metagenomes</taxon>
    </lineage>
</organism>
<proteinExistence type="predicted"/>
<dbReference type="InterPro" id="IPR027417">
    <property type="entry name" value="P-loop_NTPase"/>
</dbReference>
<name>A0A0W8E5K3_9ZZZZ</name>
<evidence type="ECO:0000313" key="2">
    <source>
        <dbReference type="EMBL" id="KUG03936.1"/>
    </source>
</evidence>
<gene>
    <name evidence="2" type="ORF">ASZ90_018716</name>
</gene>
<sequence>MTRVIGFTGYSNSGKTTVISNLIRIFKERGLNVAVIKHAAHGYEIDTPGKDSWQHYSAGADRVVVMGPDSITSHRRLTERLTLRQIIEDITEPDLILVEGFKQEVNPRILVFRAGEQDDLIFPPGSYKAVISDLELPIEVPRFCFDELEKVADFILDDPSSK</sequence>
<feature type="domain" description="Molybdopterin-guanine dinucleotide biosynthesis protein B (MobB)" evidence="1">
    <location>
        <begin position="4"/>
        <end position="131"/>
    </location>
</feature>
<comment type="caution">
    <text evidence="2">The sequence shown here is derived from an EMBL/GenBank/DDBJ whole genome shotgun (WGS) entry which is preliminary data.</text>
</comment>
<dbReference type="NCBIfam" id="TIGR00176">
    <property type="entry name" value="mobB"/>
    <property type="match status" value="1"/>
</dbReference>
<reference evidence="2" key="1">
    <citation type="journal article" date="2015" name="Proc. Natl. Acad. Sci. U.S.A.">
        <title>Networks of energetic and metabolic interactions define dynamics in microbial communities.</title>
        <authorList>
            <person name="Embree M."/>
            <person name="Liu J.K."/>
            <person name="Al-Bassam M.M."/>
            <person name="Zengler K."/>
        </authorList>
    </citation>
    <scope>NUCLEOTIDE SEQUENCE</scope>
</reference>
<dbReference type="SUPFAM" id="SSF52540">
    <property type="entry name" value="P-loop containing nucleoside triphosphate hydrolases"/>
    <property type="match status" value="1"/>
</dbReference>
<accession>A0A0W8E5K3</accession>